<dbReference type="Pfam" id="PF07690">
    <property type="entry name" value="MFS_1"/>
    <property type="match status" value="1"/>
</dbReference>
<keyword evidence="3" id="KW-1003">Cell membrane</keyword>
<evidence type="ECO:0000256" key="1">
    <source>
        <dbReference type="ARBA" id="ARBA00004651"/>
    </source>
</evidence>
<evidence type="ECO:0000313" key="11">
    <source>
        <dbReference type="Proteomes" id="UP000002484"/>
    </source>
</evidence>
<organism evidence="10 11">
    <name type="scientific">Pseudofrankia inefficax (strain DSM 45817 / CECT 9037 / DDB 130130 / EuI1c)</name>
    <name type="common">Frankia inefficax</name>
    <dbReference type="NCBI Taxonomy" id="298654"/>
    <lineage>
        <taxon>Bacteria</taxon>
        <taxon>Bacillati</taxon>
        <taxon>Actinomycetota</taxon>
        <taxon>Actinomycetes</taxon>
        <taxon>Frankiales</taxon>
        <taxon>Frankiaceae</taxon>
        <taxon>Pseudofrankia</taxon>
    </lineage>
</organism>
<dbReference type="KEGG" id="fri:FraEuI1c_4709"/>
<dbReference type="InterPro" id="IPR004638">
    <property type="entry name" value="EmrB-like"/>
</dbReference>
<keyword evidence="11" id="KW-1185">Reference proteome</keyword>
<keyword evidence="2" id="KW-0813">Transport</keyword>
<feature type="transmembrane region" description="Helical" evidence="8">
    <location>
        <begin position="105"/>
        <end position="123"/>
    </location>
</feature>
<dbReference type="STRING" id="298654.FraEuI1c_4709"/>
<dbReference type="EMBL" id="CP002299">
    <property type="protein sequence ID" value="ADP82700.1"/>
    <property type="molecule type" value="Genomic_DNA"/>
</dbReference>
<dbReference type="Proteomes" id="UP000002484">
    <property type="component" value="Chromosome"/>
</dbReference>
<evidence type="ECO:0000256" key="4">
    <source>
        <dbReference type="ARBA" id="ARBA00022692"/>
    </source>
</evidence>
<feature type="transmembrane region" description="Helical" evidence="8">
    <location>
        <begin position="353"/>
        <end position="376"/>
    </location>
</feature>
<evidence type="ECO:0000256" key="6">
    <source>
        <dbReference type="ARBA" id="ARBA00023136"/>
    </source>
</evidence>
<dbReference type="InParanoid" id="E3IYA2"/>
<dbReference type="NCBIfam" id="TIGR00711">
    <property type="entry name" value="efflux_EmrB"/>
    <property type="match status" value="1"/>
</dbReference>
<proteinExistence type="predicted"/>
<feature type="transmembrane region" description="Helical" evidence="8">
    <location>
        <begin position="49"/>
        <end position="66"/>
    </location>
</feature>
<evidence type="ECO:0000259" key="9">
    <source>
        <dbReference type="PROSITE" id="PS50850"/>
    </source>
</evidence>
<dbReference type="InterPro" id="IPR020846">
    <property type="entry name" value="MFS_dom"/>
</dbReference>
<feature type="transmembrane region" description="Helical" evidence="8">
    <location>
        <begin position="223"/>
        <end position="245"/>
    </location>
</feature>
<dbReference type="InterPro" id="IPR036259">
    <property type="entry name" value="MFS_trans_sf"/>
</dbReference>
<gene>
    <name evidence="10" type="ordered locus">FraEuI1c_4709</name>
</gene>
<sequence>MERKWWTLVVVCAATFMLLLDITIVVVALPDIQRALKTSFSDVQWVIDAYSLTLAALLLTAGSLADRFGRRRLFLIGLVVFTAGSLLCAVATSPLMLIASRAAQGVGGAILFSTSLALLAMNFHGRERGVAFGVWGAVTGVSTALGPILGGLITSGISWRGIFWVNLPIGVAAVAVTLVKVDESRAPHAHRPDWPGFGTLTAGLVSLVYGLIRASETSWSDTGVIICLALAVVFLAAFVVVEARVAHPMFDLSLLRIPTFLGGSVAAFAMNGSLYAMLLYLTIYLQDDLGYSALQTGLRILILSSAATVVSIASGRASAFLPVRWLIGSGLLLVGAGLLLMSGLSAGSGWTHLIAGFLVAGAGSGLVNPPLASTAVGVVHPFRSGMASGVNTTFRQVGIAVGVAAYGSIFTAVLAHDLSRRLDGVPGLAGQGDRISDAVHSGAAGQVIATAPAAVRGDLVEAIHASFAGALNDLFVTAGILALAGGVLALVLIRAKDFAAVAQQGGQPAGGGGQPPVRPEAAASAS</sequence>
<dbReference type="AlphaFoldDB" id="E3IYA2"/>
<feature type="transmembrane region" description="Helical" evidence="8">
    <location>
        <begin position="397"/>
        <end position="416"/>
    </location>
</feature>
<dbReference type="CDD" id="cd17321">
    <property type="entry name" value="MFS_MMR_MDR_like"/>
    <property type="match status" value="1"/>
</dbReference>
<feature type="transmembrane region" description="Helical" evidence="8">
    <location>
        <begin position="257"/>
        <end position="283"/>
    </location>
</feature>
<keyword evidence="5 8" id="KW-1133">Transmembrane helix</keyword>
<evidence type="ECO:0000256" key="7">
    <source>
        <dbReference type="SAM" id="MobiDB-lite"/>
    </source>
</evidence>
<evidence type="ECO:0000256" key="5">
    <source>
        <dbReference type="ARBA" id="ARBA00022989"/>
    </source>
</evidence>
<name>E3IYA2_PSEI1</name>
<dbReference type="GO" id="GO:0022857">
    <property type="term" value="F:transmembrane transporter activity"/>
    <property type="evidence" value="ECO:0007669"/>
    <property type="project" value="InterPro"/>
</dbReference>
<evidence type="ECO:0000256" key="8">
    <source>
        <dbReference type="SAM" id="Phobius"/>
    </source>
</evidence>
<reference evidence="10 11" key="1">
    <citation type="submission" date="2010-10" db="EMBL/GenBank/DDBJ databases">
        <title>Complete sequence of Frankia sp. EuI1c.</title>
        <authorList>
            <consortium name="US DOE Joint Genome Institute"/>
            <person name="Lucas S."/>
            <person name="Copeland A."/>
            <person name="Lapidus A."/>
            <person name="Cheng J.-F."/>
            <person name="Bruce D."/>
            <person name="Goodwin L."/>
            <person name="Pitluck S."/>
            <person name="Chertkov O."/>
            <person name="Detter J.C."/>
            <person name="Han C."/>
            <person name="Tapia R."/>
            <person name="Land M."/>
            <person name="Hauser L."/>
            <person name="Jeffries C."/>
            <person name="Kyrpides N."/>
            <person name="Ivanova N."/>
            <person name="Mikhailova N."/>
            <person name="Beauchemin N."/>
            <person name="Sen A."/>
            <person name="Sur S.A."/>
            <person name="Gtari M."/>
            <person name="Wall L."/>
            <person name="Tisa L."/>
            <person name="Woyke T."/>
        </authorList>
    </citation>
    <scope>NUCLEOTIDE SEQUENCE [LARGE SCALE GENOMIC DNA]</scope>
    <source>
        <strain evidence="11">DSM 45817 / CECT 9037 / EuI1c</strain>
    </source>
</reference>
<dbReference type="GO" id="GO:0005886">
    <property type="term" value="C:plasma membrane"/>
    <property type="evidence" value="ECO:0007669"/>
    <property type="project" value="UniProtKB-SubCell"/>
</dbReference>
<evidence type="ECO:0000256" key="2">
    <source>
        <dbReference type="ARBA" id="ARBA00022448"/>
    </source>
</evidence>
<dbReference type="Gene3D" id="1.20.1720.10">
    <property type="entry name" value="Multidrug resistance protein D"/>
    <property type="match status" value="1"/>
</dbReference>
<dbReference type="PRINTS" id="PR01036">
    <property type="entry name" value="TCRTETB"/>
</dbReference>
<feature type="transmembrane region" description="Helical" evidence="8">
    <location>
        <begin position="325"/>
        <end position="347"/>
    </location>
</feature>
<accession>E3IYA2</accession>
<feature type="transmembrane region" description="Helical" evidence="8">
    <location>
        <begin position="193"/>
        <end position="211"/>
    </location>
</feature>
<dbReference type="PROSITE" id="PS50850">
    <property type="entry name" value="MFS"/>
    <property type="match status" value="1"/>
</dbReference>
<dbReference type="InterPro" id="IPR011701">
    <property type="entry name" value="MFS"/>
</dbReference>
<dbReference type="SUPFAM" id="SSF103473">
    <property type="entry name" value="MFS general substrate transporter"/>
    <property type="match status" value="1"/>
</dbReference>
<evidence type="ECO:0000313" key="10">
    <source>
        <dbReference type="EMBL" id="ADP82700.1"/>
    </source>
</evidence>
<feature type="transmembrane region" description="Helical" evidence="8">
    <location>
        <begin position="474"/>
        <end position="493"/>
    </location>
</feature>
<dbReference type="PANTHER" id="PTHR42718:SF49">
    <property type="entry name" value="EXPORT PROTEIN"/>
    <property type="match status" value="1"/>
</dbReference>
<keyword evidence="4 8" id="KW-0812">Transmembrane</keyword>
<feature type="transmembrane region" description="Helical" evidence="8">
    <location>
        <begin position="130"/>
        <end position="149"/>
    </location>
</feature>
<dbReference type="PANTHER" id="PTHR42718">
    <property type="entry name" value="MAJOR FACILITATOR SUPERFAMILY MULTIDRUG TRANSPORTER MFSC"/>
    <property type="match status" value="1"/>
</dbReference>
<keyword evidence="6 8" id="KW-0472">Membrane</keyword>
<dbReference type="eggNOG" id="COG0477">
    <property type="taxonomic scope" value="Bacteria"/>
</dbReference>
<evidence type="ECO:0000256" key="3">
    <source>
        <dbReference type="ARBA" id="ARBA00022475"/>
    </source>
</evidence>
<feature type="transmembrane region" description="Helical" evidence="8">
    <location>
        <begin position="161"/>
        <end position="181"/>
    </location>
</feature>
<dbReference type="RefSeq" id="WP_013425818.1">
    <property type="nucleotide sequence ID" value="NC_014666.1"/>
</dbReference>
<feature type="transmembrane region" description="Helical" evidence="8">
    <location>
        <begin position="289"/>
        <end position="313"/>
    </location>
</feature>
<comment type="subcellular location">
    <subcellularLocation>
        <location evidence="1">Cell membrane</location>
        <topology evidence="1">Multi-pass membrane protein</topology>
    </subcellularLocation>
</comment>
<feature type="transmembrane region" description="Helical" evidence="8">
    <location>
        <begin position="73"/>
        <end position="99"/>
    </location>
</feature>
<feature type="transmembrane region" description="Helical" evidence="8">
    <location>
        <begin position="7"/>
        <end position="29"/>
    </location>
</feature>
<feature type="region of interest" description="Disordered" evidence="7">
    <location>
        <begin position="504"/>
        <end position="526"/>
    </location>
</feature>
<feature type="domain" description="Major facilitator superfamily (MFS) profile" evidence="9">
    <location>
        <begin position="7"/>
        <end position="497"/>
    </location>
</feature>
<protein>
    <submittedName>
        <fullName evidence="10">Drug resistance transporter, EmrB/QacA subfamily</fullName>
    </submittedName>
</protein>
<dbReference type="HOGENOM" id="CLU_000960_28_2_11"/>
<dbReference type="OrthoDB" id="9781469at2"/>
<dbReference type="Gene3D" id="1.20.1250.20">
    <property type="entry name" value="MFS general substrate transporter like domains"/>
    <property type="match status" value="1"/>
</dbReference>